<dbReference type="CDD" id="cd00093">
    <property type="entry name" value="HTH_XRE"/>
    <property type="match status" value="1"/>
</dbReference>
<protein>
    <submittedName>
        <fullName evidence="2">Helix-turn-helix transcriptional regulator</fullName>
    </submittedName>
</protein>
<dbReference type="SMART" id="SM00530">
    <property type="entry name" value="HTH_XRE"/>
    <property type="match status" value="1"/>
</dbReference>
<name>A0ABD5F3N9_ENTAV</name>
<dbReference type="SUPFAM" id="SSF47413">
    <property type="entry name" value="lambda repressor-like DNA-binding domains"/>
    <property type="match status" value="1"/>
</dbReference>
<dbReference type="Pfam" id="PF13443">
    <property type="entry name" value="HTH_26"/>
    <property type="match status" value="1"/>
</dbReference>
<evidence type="ECO:0000313" key="2">
    <source>
        <dbReference type="EMBL" id="MDT2512851.1"/>
    </source>
</evidence>
<evidence type="ECO:0000313" key="3">
    <source>
        <dbReference type="Proteomes" id="UP001264335"/>
    </source>
</evidence>
<dbReference type="EMBL" id="JARPWY010000002">
    <property type="protein sequence ID" value="MDT2512851.1"/>
    <property type="molecule type" value="Genomic_DNA"/>
</dbReference>
<reference evidence="2 3" key="1">
    <citation type="submission" date="2023-03" db="EMBL/GenBank/DDBJ databases">
        <authorList>
            <person name="Shen W."/>
            <person name="Cai J."/>
        </authorList>
    </citation>
    <scope>NUCLEOTIDE SEQUENCE [LARGE SCALE GENOMIC DNA]</scope>
    <source>
        <strain evidence="2 3">Y2</strain>
    </source>
</reference>
<dbReference type="Gene3D" id="1.10.260.40">
    <property type="entry name" value="lambda repressor-like DNA-binding domains"/>
    <property type="match status" value="1"/>
</dbReference>
<proteinExistence type="predicted"/>
<evidence type="ECO:0000259" key="1">
    <source>
        <dbReference type="PROSITE" id="PS50943"/>
    </source>
</evidence>
<feature type="domain" description="HTH cro/C1-type" evidence="1">
    <location>
        <begin position="7"/>
        <end position="62"/>
    </location>
</feature>
<accession>A0ABD5F3N9</accession>
<organism evidence="2 3">
    <name type="scientific">Enterococcus avium</name>
    <name type="common">Streptococcus avium</name>
    <dbReference type="NCBI Taxonomy" id="33945"/>
    <lineage>
        <taxon>Bacteria</taxon>
        <taxon>Bacillati</taxon>
        <taxon>Bacillota</taxon>
        <taxon>Bacilli</taxon>
        <taxon>Lactobacillales</taxon>
        <taxon>Enterococcaceae</taxon>
        <taxon>Enterococcus</taxon>
    </lineage>
</organism>
<dbReference type="PROSITE" id="PS50943">
    <property type="entry name" value="HTH_CROC1"/>
    <property type="match status" value="1"/>
</dbReference>
<dbReference type="AlphaFoldDB" id="A0ABD5F3N9"/>
<dbReference type="Proteomes" id="UP001264335">
    <property type="component" value="Unassembled WGS sequence"/>
</dbReference>
<gene>
    <name evidence="2" type="ORF">P7D79_01270</name>
</gene>
<dbReference type="InterPro" id="IPR001387">
    <property type="entry name" value="Cro/C1-type_HTH"/>
</dbReference>
<dbReference type="InterPro" id="IPR010982">
    <property type="entry name" value="Lambda_DNA-bd_dom_sf"/>
</dbReference>
<dbReference type="RefSeq" id="WP_070558266.1">
    <property type="nucleotide sequence ID" value="NZ_CAAKOH010000159.1"/>
</dbReference>
<comment type="caution">
    <text evidence="2">The sequence shown here is derived from an EMBL/GenBank/DDBJ whole genome shotgun (WGS) entry which is preliminary data.</text>
</comment>
<sequence>MLSIRRINERLKEKEMTEYRLAKKINVSTGHMTKLMTGNIKDPRFELVCKIADALDITVDELRKKD</sequence>